<proteinExistence type="predicted"/>
<sequence>MFIHRISFITAALLALALGVAWSKTVILPLTIEYSSLKSIIEEKIYTAHGNKKVVLNEGDGCRTIVISNPDVGYEKGFVRLDTKVEIFYGATIANRCIAPVRWEGYYEIAQEVKATKTGWTLKFNPVKSRIYDINHNKTTIPNALYSLVRKYVHSYVSEFTLNLGPPVNDVKKVISSFFPENLKQRGKRLVDSFRPGEIYIEPEALNIQILAEVDDTYDKVREIPPLTEKQKKLFSKTWEAWDSLLVLLISALSEDILSAAERQTLLDVLLESRYAFIEGTENNTIERDFVREQFVVVWKEIAPIFKKHLKSGKLSADLKYLAFFTASDALAVLDRIGPMLGIEVSRAGLLQLSKLIDRDSLHPLLYSIGENVELKKTLGLEKDEAAPAETGDDMEMETIEPLSWMFSPFAVTSAWAKSKKTRKSKRSRKAKRLKRPKITMAKIRQWVVTRKNFNSYLRRMIAELRIAQNRTLARGRLKEKYHPLYRKIILPTAWQESCFRQFKVRRGKIKYIRSYNRTSVGVMQIHERVWRGMYDIFYLRWDVQYNIKAGTEILELYLRRYALKRIKPDNPLSDEVIARTVYAMYNGGPKQFYRFLKRHRTGKYYKSDKLFWQKYKLVENGSWNRVQACIF</sequence>
<organism evidence="1">
    <name type="scientific">hydrothermal vent metagenome</name>
    <dbReference type="NCBI Taxonomy" id="652676"/>
    <lineage>
        <taxon>unclassified sequences</taxon>
        <taxon>metagenomes</taxon>
        <taxon>ecological metagenomes</taxon>
    </lineage>
</organism>
<accession>A0A3B1CNA4</accession>
<dbReference type="Gene3D" id="1.10.530.10">
    <property type="match status" value="1"/>
</dbReference>
<dbReference type="AlphaFoldDB" id="A0A3B1CNA4"/>
<name>A0A3B1CNA4_9ZZZZ</name>
<dbReference type="SUPFAM" id="SSF53955">
    <property type="entry name" value="Lysozyme-like"/>
    <property type="match status" value="1"/>
</dbReference>
<dbReference type="InterPro" id="IPR023346">
    <property type="entry name" value="Lysozyme-like_dom_sf"/>
</dbReference>
<protein>
    <recommendedName>
        <fullName evidence="2">Transglycosylase SLT domain-containing protein</fullName>
    </recommendedName>
</protein>
<dbReference type="EMBL" id="UOGE01000055">
    <property type="protein sequence ID" value="VAX20385.1"/>
    <property type="molecule type" value="Genomic_DNA"/>
</dbReference>
<gene>
    <name evidence="1" type="ORF">MNBD_NITROSPINAE02-1021</name>
</gene>
<reference evidence="1" key="1">
    <citation type="submission" date="2018-06" db="EMBL/GenBank/DDBJ databases">
        <authorList>
            <person name="Zhirakovskaya E."/>
        </authorList>
    </citation>
    <scope>NUCLEOTIDE SEQUENCE</scope>
</reference>
<evidence type="ECO:0000313" key="1">
    <source>
        <dbReference type="EMBL" id="VAX20385.1"/>
    </source>
</evidence>
<evidence type="ECO:0008006" key="2">
    <source>
        <dbReference type="Google" id="ProtNLM"/>
    </source>
</evidence>